<dbReference type="EMBL" id="CAUYUJ010004815">
    <property type="protein sequence ID" value="CAK0811078.1"/>
    <property type="molecule type" value="Genomic_DNA"/>
</dbReference>
<feature type="compositionally biased region" description="Basic residues" evidence="1">
    <location>
        <begin position="99"/>
        <end position="113"/>
    </location>
</feature>
<sequence length="113" mass="12182">GSLLDEASCKKRKIVWDHYCSVKDSQVVFVPGRLGGGDARVALSVSTTLPSAPQLLEDESWDHQGTWGSSSSAPAAEQPAPGPPPPVATTPRVAPCARRTSRRRRASRRRPRP</sequence>
<protein>
    <submittedName>
        <fullName evidence="2">Uncharacterized protein</fullName>
    </submittedName>
</protein>
<feature type="non-terminal residue" evidence="2">
    <location>
        <position position="1"/>
    </location>
</feature>
<accession>A0ABN9R4D3</accession>
<feature type="compositionally biased region" description="Low complexity" evidence="1">
    <location>
        <begin position="89"/>
        <end position="98"/>
    </location>
</feature>
<evidence type="ECO:0000313" key="3">
    <source>
        <dbReference type="Proteomes" id="UP001189429"/>
    </source>
</evidence>
<gene>
    <name evidence="2" type="ORF">PCOR1329_LOCUS15826</name>
</gene>
<comment type="caution">
    <text evidence="2">The sequence shown here is derived from an EMBL/GenBank/DDBJ whole genome shotgun (WGS) entry which is preliminary data.</text>
</comment>
<keyword evidence="3" id="KW-1185">Reference proteome</keyword>
<organism evidence="2 3">
    <name type="scientific">Prorocentrum cordatum</name>
    <dbReference type="NCBI Taxonomy" id="2364126"/>
    <lineage>
        <taxon>Eukaryota</taxon>
        <taxon>Sar</taxon>
        <taxon>Alveolata</taxon>
        <taxon>Dinophyceae</taxon>
        <taxon>Prorocentrales</taxon>
        <taxon>Prorocentraceae</taxon>
        <taxon>Prorocentrum</taxon>
    </lineage>
</organism>
<feature type="region of interest" description="Disordered" evidence="1">
    <location>
        <begin position="58"/>
        <end position="113"/>
    </location>
</feature>
<dbReference type="Proteomes" id="UP001189429">
    <property type="component" value="Unassembled WGS sequence"/>
</dbReference>
<evidence type="ECO:0000313" key="2">
    <source>
        <dbReference type="EMBL" id="CAK0811078.1"/>
    </source>
</evidence>
<reference evidence="2" key="1">
    <citation type="submission" date="2023-10" db="EMBL/GenBank/DDBJ databases">
        <authorList>
            <person name="Chen Y."/>
            <person name="Shah S."/>
            <person name="Dougan E. K."/>
            <person name="Thang M."/>
            <person name="Chan C."/>
        </authorList>
    </citation>
    <scope>NUCLEOTIDE SEQUENCE [LARGE SCALE GENOMIC DNA]</scope>
</reference>
<proteinExistence type="predicted"/>
<feature type="non-terminal residue" evidence="2">
    <location>
        <position position="113"/>
    </location>
</feature>
<name>A0ABN9R4D3_9DINO</name>
<evidence type="ECO:0000256" key="1">
    <source>
        <dbReference type="SAM" id="MobiDB-lite"/>
    </source>
</evidence>